<evidence type="ECO:0000256" key="2">
    <source>
        <dbReference type="SAM" id="MobiDB-lite"/>
    </source>
</evidence>
<evidence type="ECO:0000256" key="1">
    <source>
        <dbReference type="SAM" id="Coils"/>
    </source>
</evidence>
<accession>A0A0F7UQG9</accession>
<feature type="compositionally biased region" description="Basic and acidic residues" evidence="2">
    <location>
        <begin position="178"/>
        <end position="189"/>
    </location>
</feature>
<gene>
    <name evidence="3" type="ORF">BN1204_063430</name>
</gene>
<feature type="region of interest" description="Disordered" evidence="2">
    <location>
        <begin position="1059"/>
        <end position="1086"/>
    </location>
</feature>
<sequence>MQKRLSTLCAGCGSEDRGRFCLRSESSSPAEVARLNREILESWYKAKAKESAGQLEEAKETNRKLTEDLAAAEGCLEQVRTNTVTKTAHDEVKALLCDAQETIKSKAMEMELVKQQLQAEREENAKLQTALSSLKQPVSRGARRGLGNQEAVAWAEQQPSPAGVTNVLRELEKLRSSIKAKDQRGRQLQEEVSQTRAQLDGERRRAEKAQQQLACFMQRMDSLRRHRVQTEARACRQAQEIAALRAELASEKENRQILLQILELYVPDVVVELRHRMQKMPPSFFALDPRVLSPSGQMEKFAGSSTAPSPCGRVACRSLSKPASDFSASRPDGRSPVYPSASEFRAFPPSGDSRVLLPSSPGVPRSNVATESATDWTGSRGSTPEDRLRLLKARGLSQMQGYGDEPSESEAGPVLVPNLGEPVKHSSSAAIQLTVEQLSFDENVRAHDEAWTRGETPPLWCTASDPEAQPLSSHVESVADRESIPPPTERTASSFVKRVEESPGHSQHAGQKRTKGEDEARHRALRVCSEGPPDNTSDVGGAFPVTLSTRPSPSVNVSFITPMAPPTPHCQPTSPRSLPGDFESESPYGEPAVDGQRPGKQTRAEKCSVVSTETSSAHAVLNRLKLHSPSDWQLARGHTTESPLSSTETEKGRGDACTGPPHPFRPRGSEALNSLLSHEDDWCIPQRKAGPGTEEDQSDQEVRPHRALAAELTEVQRKDNGTLRQQDTRGVFTQDSEPTGTLKTLGWSGIPPEGEPNLTTQDVASASRRDCEGRAEGAVSQGVEKCQRPRRGDSVMSREGFQKSSLGASPLSSDTGHCRKPPVPPSPRSVTGAGKSPEDYTVPTASQGSVHHPEEWISAKKERHVPVTGAACGVDTTKGSKEVEKRPLKSPGTFPAAEDPVKSLPTPLTSSLSGTSSSTSGGLIFHESSRISISCDSLSASPGVDSVDMSLSEDSCSASPLLPAEAPPAVDPFKCLAEETGAELRQGQAASTGWLRPIANVPSNCRRHRGGTTWGIPSGLANRSTTEVPGLLQSRLLGSEHAKGYSGVAASVLVSHAEESSIAPGQPKSSVPCPSSSSRNVDHSDDKNAMVAKVSTGKPAILKENHVSAAPECGSQHFREKKTFRQKERTLAPLPPNDMALALQEAKIRWQIQYYAAMHKFYSMQLQQNTLHPSEEPEDRFFPDILAEGVDADDDPTQMSMEELLAHSNALFEDAGLPP</sequence>
<feature type="compositionally biased region" description="Polar residues" evidence="2">
    <location>
        <begin position="731"/>
        <end position="742"/>
    </location>
</feature>
<feature type="compositionally biased region" description="Polar residues" evidence="2">
    <location>
        <begin position="802"/>
        <end position="815"/>
    </location>
</feature>
<proteinExistence type="predicted"/>
<dbReference type="AlphaFoldDB" id="A0A0F7UQG9"/>
<feature type="compositionally biased region" description="Basic and acidic residues" evidence="2">
    <location>
        <begin position="878"/>
        <end position="887"/>
    </location>
</feature>
<organism evidence="3">
    <name type="scientific">Neospora caninum (strain Liverpool)</name>
    <dbReference type="NCBI Taxonomy" id="572307"/>
    <lineage>
        <taxon>Eukaryota</taxon>
        <taxon>Sar</taxon>
        <taxon>Alveolata</taxon>
        <taxon>Apicomplexa</taxon>
        <taxon>Conoidasida</taxon>
        <taxon>Coccidia</taxon>
        <taxon>Eucoccidiorida</taxon>
        <taxon>Eimeriorina</taxon>
        <taxon>Sarcocystidae</taxon>
        <taxon>Neospora</taxon>
    </lineage>
</organism>
<keyword evidence="1" id="KW-0175">Coiled coil</keyword>
<feature type="region of interest" description="Disordered" evidence="2">
    <location>
        <begin position="322"/>
        <end position="385"/>
    </location>
</feature>
<feature type="compositionally biased region" description="Polar residues" evidence="2">
    <location>
        <begin position="367"/>
        <end position="382"/>
    </location>
</feature>
<feature type="region of interest" description="Disordered" evidence="2">
    <location>
        <begin position="564"/>
        <end position="606"/>
    </location>
</feature>
<feature type="compositionally biased region" description="Low complexity" evidence="2">
    <location>
        <begin position="1067"/>
        <end position="1078"/>
    </location>
</feature>
<reference evidence="3" key="1">
    <citation type="journal article" date="2015" name="PLoS ONE">
        <title>Comprehensive Evaluation of Toxoplasma gondii VEG and Neospora caninum LIV Genomes with Tachyzoite Stage Transcriptome and Proteome Defines Novel Transcript Features.</title>
        <authorList>
            <person name="Ramaprasad A."/>
            <person name="Mourier T."/>
            <person name="Naeem R."/>
            <person name="Malas T.B."/>
            <person name="Moussa E."/>
            <person name="Panigrahi A."/>
            <person name="Vermont S.J."/>
            <person name="Otto T.D."/>
            <person name="Wastling J."/>
            <person name="Pain A."/>
        </authorList>
    </citation>
    <scope>NUCLEOTIDE SEQUENCE</scope>
    <source>
        <strain evidence="3">Liverpool</strain>
    </source>
</reference>
<dbReference type="EMBL" id="LN714487">
    <property type="protein sequence ID" value="CEL70660.1"/>
    <property type="molecule type" value="Genomic_DNA"/>
</dbReference>
<feature type="region of interest" description="Disordered" evidence="2">
    <location>
        <begin position="465"/>
        <end position="521"/>
    </location>
</feature>
<feature type="region of interest" description="Disordered" evidence="2">
    <location>
        <begin position="683"/>
        <end position="852"/>
    </location>
</feature>
<feature type="coiled-coil region" evidence="1">
    <location>
        <begin position="48"/>
        <end position="130"/>
    </location>
</feature>
<protein>
    <submittedName>
        <fullName evidence="3">Uncharacterized protein</fullName>
    </submittedName>
</protein>
<feature type="compositionally biased region" description="Low complexity" evidence="2">
    <location>
        <begin position="903"/>
        <end position="921"/>
    </location>
</feature>
<evidence type="ECO:0000313" key="3">
    <source>
        <dbReference type="EMBL" id="CEL70660.1"/>
    </source>
</evidence>
<name>A0A0F7UQG9_NEOCL</name>
<feature type="region of interest" description="Disordered" evidence="2">
    <location>
        <begin position="868"/>
        <end position="921"/>
    </location>
</feature>
<feature type="region of interest" description="Disordered" evidence="2">
    <location>
        <begin position="634"/>
        <end position="670"/>
    </location>
</feature>
<feature type="region of interest" description="Disordered" evidence="2">
    <location>
        <begin position="178"/>
        <end position="203"/>
    </location>
</feature>